<evidence type="ECO:0000256" key="2">
    <source>
        <dbReference type="ARBA" id="ARBA00023270"/>
    </source>
</evidence>
<dbReference type="PROSITE" id="PS00665">
    <property type="entry name" value="DHDPS_1"/>
    <property type="match status" value="1"/>
</dbReference>
<organism evidence="3 4">
    <name type="scientific">Fusarium oxysporum</name>
    <name type="common">Fusarium vascular wilt</name>
    <dbReference type="NCBI Taxonomy" id="5507"/>
    <lineage>
        <taxon>Eukaryota</taxon>
        <taxon>Fungi</taxon>
        <taxon>Dikarya</taxon>
        <taxon>Ascomycota</taxon>
        <taxon>Pezizomycotina</taxon>
        <taxon>Sordariomycetes</taxon>
        <taxon>Hypocreomycetidae</taxon>
        <taxon>Hypocreales</taxon>
        <taxon>Nectriaceae</taxon>
        <taxon>Fusarium</taxon>
        <taxon>Fusarium oxysporum species complex</taxon>
    </lineage>
</organism>
<evidence type="ECO:0000313" key="3">
    <source>
        <dbReference type="EMBL" id="KAF5254708.1"/>
    </source>
</evidence>
<proteinExistence type="predicted"/>
<evidence type="ECO:0008006" key="5">
    <source>
        <dbReference type="Google" id="ProtNLM"/>
    </source>
</evidence>
<dbReference type="Gene3D" id="3.20.20.70">
    <property type="entry name" value="Aldolase class I"/>
    <property type="match status" value="1"/>
</dbReference>
<accession>A0A8H4ZXR3</accession>
<keyword evidence="1" id="KW-0456">Lyase</keyword>
<evidence type="ECO:0000313" key="4">
    <source>
        <dbReference type="Proteomes" id="UP000558688"/>
    </source>
</evidence>
<feature type="non-terminal residue" evidence="3">
    <location>
        <position position="86"/>
    </location>
</feature>
<dbReference type="SUPFAM" id="SSF51569">
    <property type="entry name" value="Aldolase"/>
    <property type="match status" value="1"/>
</dbReference>
<gene>
    <name evidence="3" type="ORF">FOXYS1_14364</name>
</gene>
<dbReference type="PRINTS" id="PR00146">
    <property type="entry name" value="DHPICSNTHASE"/>
</dbReference>
<dbReference type="Proteomes" id="UP000558688">
    <property type="component" value="Unassembled WGS sequence"/>
</dbReference>
<sequence length="86" mass="8845">MAPQELTGILVALITPFKPDGTVDLPALDAHIQRQISAGVHGLVPGGSTGEFTALTLQERKDVLDQCVKSAAGRVPVVAGIGDLTT</sequence>
<name>A0A8H4ZXR3_FUSOX</name>
<dbReference type="AlphaFoldDB" id="A0A8H4ZXR3"/>
<comment type="caution">
    <text evidence="3">The sequence shown here is derived from an EMBL/GenBank/DDBJ whole genome shotgun (WGS) entry which is preliminary data.</text>
</comment>
<dbReference type="Pfam" id="PF00701">
    <property type="entry name" value="DHDPS"/>
    <property type="match status" value="1"/>
</dbReference>
<dbReference type="PANTHER" id="PTHR42849:SF1">
    <property type="entry name" value="N-ACETYLNEURAMINATE LYASE"/>
    <property type="match status" value="1"/>
</dbReference>
<dbReference type="GO" id="GO:0019262">
    <property type="term" value="P:N-acetylneuraminate catabolic process"/>
    <property type="evidence" value="ECO:0007669"/>
    <property type="project" value="TreeGrafter"/>
</dbReference>
<dbReference type="GO" id="GO:0008747">
    <property type="term" value="F:N-acetylneuraminate lyase activity"/>
    <property type="evidence" value="ECO:0007669"/>
    <property type="project" value="TreeGrafter"/>
</dbReference>
<dbReference type="EMBL" id="JAAFOW010003299">
    <property type="protein sequence ID" value="KAF5254708.1"/>
    <property type="molecule type" value="Genomic_DNA"/>
</dbReference>
<dbReference type="InterPro" id="IPR020624">
    <property type="entry name" value="Schiff_base-form_aldolases_CS"/>
</dbReference>
<dbReference type="PANTHER" id="PTHR42849">
    <property type="entry name" value="N-ACETYLNEURAMINATE LYASE"/>
    <property type="match status" value="1"/>
</dbReference>
<keyword evidence="2" id="KW-0704">Schiff base</keyword>
<dbReference type="CDD" id="cd00408">
    <property type="entry name" value="DHDPS-like"/>
    <property type="match status" value="1"/>
</dbReference>
<reference evidence="3" key="1">
    <citation type="submission" date="2020-02" db="EMBL/GenBank/DDBJ databases">
        <title>Identification and distribution of gene clusters putatively required for synthesis of sphingolipid metabolism inhibitors in phylogenetically diverse species of the filamentous fungus Fusarium.</title>
        <authorList>
            <person name="Kim H.-S."/>
            <person name="Busman M."/>
            <person name="Brown D.W."/>
            <person name="Divon H."/>
            <person name="Uhlig S."/>
            <person name="Proctor R.H."/>
        </authorList>
    </citation>
    <scope>NUCLEOTIDE SEQUENCE [LARGE SCALE GENOMIC DNA]</scope>
    <source>
        <strain evidence="3">NRRL 39464</strain>
    </source>
</reference>
<dbReference type="InterPro" id="IPR002220">
    <property type="entry name" value="DapA-like"/>
</dbReference>
<dbReference type="InterPro" id="IPR013785">
    <property type="entry name" value="Aldolase_TIM"/>
</dbReference>
<evidence type="ECO:0000256" key="1">
    <source>
        <dbReference type="ARBA" id="ARBA00023239"/>
    </source>
</evidence>
<protein>
    <recommendedName>
        <fullName evidence="5">4-hydroxy-tetrahydrodipicolinate synthase</fullName>
    </recommendedName>
</protein>
<dbReference type="GO" id="GO:0005829">
    <property type="term" value="C:cytosol"/>
    <property type="evidence" value="ECO:0007669"/>
    <property type="project" value="TreeGrafter"/>
</dbReference>